<reference evidence="9 10" key="1">
    <citation type="journal article" date="2019" name="Nat. Microbiol.">
        <title>Mediterranean grassland soil C-N compound turnover is dependent on rainfall and depth, and is mediated by genomically divergent microorganisms.</title>
        <authorList>
            <person name="Diamond S."/>
            <person name="Andeer P.F."/>
            <person name="Li Z."/>
            <person name="Crits-Christoph A."/>
            <person name="Burstein D."/>
            <person name="Anantharaman K."/>
            <person name="Lane K.R."/>
            <person name="Thomas B.C."/>
            <person name="Pan C."/>
            <person name="Northen T.R."/>
            <person name="Banfield J.F."/>
        </authorList>
    </citation>
    <scope>NUCLEOTIDE SEQUENCE [LARGE SCALE GENOMIC DNA]</scope>
    <source>
        <strain evidence="9">WS_3</strain>
    </source>
</reference>
<organism evidence="9 10">
    <name type="scientific">Eiseniibacteriota bacterium</name>
    <dbReference type="NCBI Taxonomy" id="2212470"/>
    <lineage>
        <taxon>Bacteria</taxon>
        <taxon>Candidatus Eiseniibacteriota</taxon>
    </lineage>
</organism>
<dbReference type="Gene3D" id="2.60.40.4070">
    <property type="match status" value="1"/>
</dbReference>
<dbReference type="InterPro" id="IPR036852">
    <property type="entry name" value="Peptidase_S8/S53_dom_sf"/>
</dbReference>
<dbReference type="AlphaFoldDB" id="A0A538S6Z8"/>
<keyword evidence="7" id="KW-0732">Signal</keyword>
<dbReference type="InterPro" id="IPR015500">
    <property type="entry name" value="Peptidase_S8_subtilisin-rel"/>
</dbReference>
<evidence type="ECO:0000256" key="5">
    <source>
        <dbReference type="PROSITE-ProRule" id="PRU01240"/>
    </source>
</evidence>
<dbReference type="Pfam" id="PF00082">
    <property type="entry name" value="Peptidase_S8"/>
    <property type="match status" value="1"/>
</dbReference>
<dbReference type="PRINTS" id="PR00723">
    <property type="entry name" value="SUBTILISIN"/>
</dbReference>
<feature type="active site" description="Charge relay system" evidence="5">
    <location>
        <position position="229"/>
    </location>
</feature>
<evidence type="ECO:0000256" key="2">
    <source>
        <dbReference type="ARBA" id="ARBA00022670"/>
    </source>
</evidence>
<comment type="similarity">
    <text evidence="1 5">Belongs to the peptidase S8 family.</text>
</comment>
<keyword evidence="2 5" id="KW-0645">Protease</keyword>
<dbReference type="PROSITE" id="PS00136">
    <property type="entry name" value="SUBTILASE_ASP"/>
    <property type="match status" value="1"/>
</dbReference>
<evidence type="ECO:0000256" key="1">
    <source>
        <dbReference type="ARBA" id="ARBA00011073"/>
    </source>
</evidence>
<evidence type="ECO:0000313" key="10">
    <source>
        <dbReference type="Proteomes" id="UP000320184"/>
    </source>
</evidence>
<dbReference type="PANTHER" id="PTHR43806">
    <property type="entry name" value="PEPTIDASE S8"/>
    <property type="match status" value="1"/>
</dbReference>
<dbReference type="GO" id="GO:0006508">
    <property type="term" value="P:proteolysis"/>
    <property type="evidence" value="ECO:0007669"/>
    <property type="project" value="UniProtKB-KW"/>
</dbReference>
<sequence length="619" mass="65075">MLASSRRLAALAVAVVLVATATGPATPQARAAAPPDSKIGPWLARLIAQGSDAPVPVWVFFTDRAGSERDPSAFNSGRPLLSQRSLDRRSRRGTLSGLDASDLPVHEPYVRALVARGARLRGTSRWLDAASVEMSPRLAAEIARLPFVWRVELVPRGRGIDPVGDTERVSEPNPGRAGPLPDDAGLRLTYAPGDTAYYGGSFRQLSMMQVPKLHALGLSGAGVLVCMLDSGFHLGHQAFSGLQVVATRDFIHGDTNVDDQPGQDTNGQAWHGTATLSCVAGSKPGTFSGGAFGAAVALGKTEDISSETPVEMDYWQFGAEWADSLGADVISSSLGYSTFDPPYQSYTYADMDGRTTVVTLAAVEAARRGITVVTAAGNAGATSWHYIIAPADADSVITSGAVDSFNVVAGFSSRGPTSDGRTKPDVTAMGVSAMMVDPDHDAGYIRASGTSFSTPLTASVVALLLEAHPLWRPYEVREALRETALNHASPNNDIGWGLVQGLAARSWVPSTTDVASNPSSRGLELAAGPNPVRRGAPVTIRFAVPRAERVRLEVFDLAGRSRSRLFDGMAEGTISLQWTGSTGGGAPLPAGVYWIRASAGQSPSGRLEASRVRPVVLLP</sequence>
<gene>
    <name evidence="9" type="ORF">E6K73_14080</name>
</gene>
<evidence type="ECO:0000256" key="6">
    <source>
        <dbReference type="SAM" id="MobiDB-lite"/>
    </source>
</evidence>
<dbReference type="InterPro" id="IPR050131">
    <property type="entry name" value="Peptidase_S8_subtilisin-like"/>
</dbReference>
<accession>A0A538S6Z8</accession>
<dbReference type="InterPro" id="IPR023827">
    <property type="entry name" value="Peptidase_S8_Asp-AS"/>
</dbReference>
<comment type="caution">
    <text evidence="9">The sequence shown here is derived from an EMBL/GenBank/DDBJ whole genome shotgun (WGS) entry which is preliminary data.</text>
</comment>
<keyword evidence="3 5" id="KW-0378">Hydrolase</keyword>
<keyword evidence="4 5" id="KW-0720">Serine protease</keyword>
<evidence type="ECO:0000256" key="3">
    <source>
        <dbReference type="ARBA" id="ARBA00022801"/>
    </source>
</evidence>
<dbReference type="Gene3D" id="3.40.50.200">
    <property type="entry name" value="Peptidase S8/S53 domain"/>
    <property type="match status" value="1"/>
</dbReference>
<feature type="chain" id="PRO_5021889614" description="Peptidase S8/S53 domain-containing protein" evidence="7">
    <location>
        <begin position="22"/>
        <end position="619"/>
    </location>
</feature>
<dbReference type="GO" id="GO:0004252">
    <property type="term" value="F:serine-type endopeptidase activity"/>
    <property type="evidence" value="ECO:0007669"/>
    <property type="project" value="UniProtKB-UniRule"/>
</dbReference>
<dbReference type="SUPFAM" id="SSF52743">
    <property type="entry name" value="Subtilisin-like"/>
    <property type="match status" value="1"/>
</dbReference>
<dbReference type="EMBL" id="VBOT01000198">
    <property type="protein sequence ID" value="TMQ47158.1"/>
    <property type="molecule type" value="Genomic_DNA"/>
</dbReference>
<feature type="active site" description="Charge relay system" evidence="5">
    <location>
        <position position="451"/>
    </location>
</feature>
<feature type="domain" description="Peptidase S8/S53" evidence="8">
    <location>
        <begin position="220"/>
        <end position="497"/>
    </location>
</feature>
<feature type="region of interest" description="Disordered" evidence="6">
    <location>
        <begin position="68"/>
        <end position="88"/>
    </location>
</feature>
<proteinExistence type="inferred from homology"/>
<feature type="active site" description="Charge relay system" evidence="5">
    <location>
        <position position="271"/>
    </location>
</feature>
<protein>
    <recommendedName>
        <fullName evidence="8">Peptidase S8/S53 domain-containing protein</fullName>
    </recommendedName>
</protein>
<feature type="region of interest" description="Disordered" evidence="6">
    <location>
        <begin position="162"/>
        <end position="183"/>
    </location>
</feature>
<evidence type="ECO:0000313" key="9">
    <source>
        <dbReference type="EMBL" id="TMQ47158.1"/>
    </source>
</evidence>
<evidence type="ECO:0000256" key="4">
    <source>
        <dbReference type="ARBA" id="ARBA00022825"/>
    </source>
</evidence>
<evidence type="ECO:0000256" key="7">
    <source>
        <dbReference type="SAM" id="SignalP"/>
    </source>
</evidence>
<evidence type="ECO:0000259" key="8">
    <source>
        <dbReference type="Pfam" id="PF00082"/>
    </source>
</evidence>
<feature type="signal peptide" evidence="7">
    <location>
        <begin position="1"/>
        <end position="21"/>
    </location>
</feature>
<name>A0A538S6Z8_UNCEI</name>
<dbReference type="InterPro" id="IPR000209">
    <property type="entry name" value="Peptidase_S8/S53_dom"/>
</dbReference>
<dbReference type="PANTHER" id="PTHR43806:SF67">
    <property type="entry name" value="EGF-LIKE DOMAIN-CONTAINING PROTEIN"/>
    <property type="match status" value="1"/>
</dbReference>
<dbReference type="PROSITE" id="PS51892">
    <property type="entry name" value="SUBTILASE"/>
    <property type="match status" value="1"/>
</dbReference>
<dbReference type="Proteomes" id="UP000320184">
    <property type="component" value="Unassembled WGS sequence"/>
</dbReference>